<protein>
    <submittedName>
        <fullName evidence="4">Uncharacterized protein</fullName>
    </submittedName>
</protein>
<feature type="compositionally biased region" description="Basic and acidic residues" evidence="1">
    <location>
        <begin position="500"/>
        <end position="510"/>
    </location>
</feature>
<feature type="chain" id="PRO_5043803486" evidence="3">
    <location>
        <begin position="17"/>
        <end position="746"/>
    </location>
</feature>
<feature type="compositionally biased region" description="Basic and acidic residues" evidence="1">
    <location>
        <begin position="360"/>
        <end position="369"/>
    </location>
</feature>
<reference evidence="4 5" key="1">
    <citation type="submission" date="2017-06" db="EMBL/GenBank/DDBJ databases">
        <title>Aedes aegypti genome working group (AGWG) sequencing and assembly.</title>
        <authorList>
            <consortium name="Aedes aegypti Genome Working Group (AGWG)"/>
            <person name="Matthews B.J."/>
        </authorList>
    </citation>
    <scope>NUCLEOTIDE SEQUENCE [LARGE SCALE GENOMIC DNA]</scope>
    <source>
        <strain evidence="4 5">LVP_AGWG</strain>
    </source>
</reference>
<feature type="region of interest" description="Disordered" evidence="1">
    <location>
        <begin position="406"/>
        <end position="604"/>
    </location>
</feature>
<keyword evidence="3" id="KW-0732">Signal</keyword>
<evidence type="ECO:0000256" key="2">
    <source>
        <dbReference type="SAM" id="Phobius"/>
    </source>
</evidence>
<feature type="region of interest" description="Disordered" evidence="1">
    <location>
        <begin position="347"/>
        <end position="369"/>
    </location>
</feature>
<feature type="region of interest" description="Disordered" evidence="1">
    <location>
        <begin position="193"/>
        <end position="215"/>
    </location>
</feature>
<keyword evidence="2" id="KW-1133">Transmembrane helix</keyword>
<feature type="transmembrane region" description="Helical" evidence="2">
    <location>
        <begin position="261"/>
        <end position="282"/>
    </location>
</feature>
<evidence type="ECO:0000313" key="4">
    <source>
        <dbReference type="EnsemblMetazoa" id="AAEL005111-PB"/>
    </source>
</evidence>
<feature type="compositionally biased region" description="Low complexity" evidence="1">
    <location>
        <begin position="650"/>
        <end position="669"/>
    </location>
</feature>
<sequence>MYGLIFVLLTVVLSSASPLAVPTVAQLHHNNQRKQSEKLPSSTSQMLSHQQQQHPRVPQTQEQHGYRKLDSVSSTDLVRFWPGTPPDLYNITLSAMKQYIQSQLNLTGLGRGPRKRSHYYSDADLEFYKIIKEFNITQSATGSNPSIHSDNGSSVSNVAQNPDVFRPDMTMDVSELPDHDLQVDDPMASFERSVDHSNDLSASNTGAGGRDHTELGATSNAKDYNVLMDDPRGYITAISSFPNRPMKTTTWDSAFVRHKGYVYFLLSFSLIGAVVLGLFGAYRCLRVAAIRVPPPEALALPIQFISDDLAAAAAAAASAATLNADPNHLPVPMLSVQSPGYAGMERLGVPTRSSISSPPLRDERSRRLRVESGVTASIATNNTYQHLPNVHHHSHHALHHQDHLLVSGSSSHNSNFMNNRSHQTQQQYHQTTAATTTTSTSGSRHKEASSGSSSGSSSSSSNYGKPGHHQSSSSIYGGNNNTSSCGTSNSRCPHHVALPDGERGPDRDLQIRSPSSQESEIPRTYVKAPPNKTVRDVPAQYQSGASSTSSSMSNLNSHLRGGVGGSGTMSHSLSGGVSMGNRAVGSSSTAGTNASTTKPKADKLKEILRSITGNKSIKSTSISSNNNNINGTLSSNTSCNNNNYRNNPYGNGSLVGSSGSRSGLSSSNSTNHVAVSGIHNHNHHYRQSIASSVQQRQHHHHHQQPSQSGLSSSVPNASSGSSLGGGSNTPMSLSASPSPDTSSHYM</sequence>
<feature type="compositionally biased region" description="Low complexity" evidence="1">
    <location>
        <begin position="477"/>
        <end position="490"/>
    </location>
</feature>
<feature type="region of interest" description="Disordered" evidence="1">
    <location>
        <begin position="29"/>
        <end position="66"/>
    </location>
</feature>
<evidence type="ECO:0000256" key="1">
    <source>
        <dbReference type="SAM" id="MobiDB-lite"/>
    </source>
</evidence>
<feature type="compositionally biased region" description="Low complexity" evidence="1">
    <location>
        <begin position="732"/>
        <end position="746"/>
    </location>
</feature>
<dbReference type="InParanoid" id="A0A6I8TAJ8"/>
<keyword evidence="5" id="KW-1185">Reference proteome</keyword>
<keyword evidence="2" id="KW-0812">Transmembrane</keyword>
<feature type="compositionally biased region" description="Polar residues" evidence="1">
    <location>
        <begin position="407"/>
        <end position="420"/>
    </location>
</feature>
<feature type="signal peptide" evidence="3">
    <location>
        <begin position="1"/>
        <end position="16"/>
    </location>
</feature>
<dbReference type="AlphaFoldDB" id="A0A6I8TAJ8"/>
<reference evidence="4" key="2">
    <citation type="submission" date="2020-05" db="UniProtKB">
        <authorList>
            <consortium name="EnsemblMetazoa"/>
        </authorList>
    </citation>
    <scope>IDENTIFICATION</scope>
    <source>
        <strain evidence="4">LVP_AGWG</strain>
    </source>
</reference>
<feature type="compositionally biased region" description="Low complexity" evidence="1">
    <location>
        <begin position="543"/>
        <end position="557"/>
    </location>
</feature>
<feature type="compositionally biased region" description="Low complexity" evidence="1">
    <location>
        <begin position="421"/>
        <end position="440"/>
    </location>
</feature>
<feature type="compositionally biased region" description="Low complexity" evidence="1">
    <location>
        <begin position="585"/>
        <end position="597"/>
    </location>
</feature>
<feature type="compositionally biased region" description="Low complexity" evidence="1">
    <location>
        <begin position="49"/>
        <end position="63"/>
    </location>
</feature>
<dbReference type="EnsemblMetazoa" id="AAEL005111-RB">
    <property type="protein sequence ID" value="AAEL005111-PB"/>
    <property type="gene ID" value="AAEL005111"/>
</dbReference>
<feature type="region of interest" description="Disordered" evidence="1">
    <location>
        <begin position="650"/>
        <end position="674"/>
    </location>
</feature>
<feature type="compositionally biased region" description="Low complexity" evidence="1">
    <location>
        <begin position="704"/>
        <end position="721"/>
    </location>
</feature>
<organism evidence="4 5">
    <name type="scientific">Aedes aegypti</name>
    <name type="common">Yellowfever mosquito</name>
    <name type="synonym">Culex aegypti</name>
    <dbReference type="NCBI Taxonomy" id="7159"/>
    <lineage>
        <taxon>Eukaryota</taxon>
        <taxon>Metazoa</taxon>
        <taxon>Ecdysozoa</taxon>
        <taxon>Arthropoda</taxon>
        <taxon>Hexapoda</taxon>
        <taxon>Insecta</taxon>
        <taxon>Pterygota</taxon>
        <taxon>Neoptera</taxon>
        <taxon>Endopterygota</taxon>
        <taxon>Diptera</taxon>
        <taxon>Nematocera</taxon>
        <taxon>Culicoidea</taxon>
        <taxon>Culicidae</taxon>
        <taxon>Culicinae</taxon>
        <taxon>Aedini</taxon>
        <taxon>Aedes</taxon>
        <taxon>Stegomyia</taxon>
    </lineage>
</organism>
<keyword evidence="2" id="KW-0472">Membrane</keyword>
<feature type="compositionally biased region" description="Polar residues" evidence="1">
    <location>
        <begin position="38"/>
        <end position="48"/>
    </location>
</feature>
<accession>A0A6I8TAJ8</accession>
<proteinExistence type="predicted"/>
<gene>
    <name evidence="4" type="primary">5566015</name>
</gene>
<feature type="region of interest" description="Disordered" evidence="1">
    <location>
        <begin position="689"/>
        <end position="746"/>
    </location>
</feature>
<feature type="compositionally biased region" description="Low complexity" evidence="1">
    <location>
        <begin position="449"/>
        <end position="461"/>
    </location>
</feature>
<dbReference type="Proteomes" id="UP000008820">
    <property type="component" value="Chromosome 2"/>
</dbReference>
<evidence type="ECO:0000256" key="3">
    <source>
        <dbReference type="SAM" id="SignalP"/>
    </source>
</evidence>
<evidence type="ECO:0000313" key="5">
    <source>
        <dbReference type="Proteomes" id="UP000008820"/>
    </source>
</evidence>
<name>A0A6I8TAJ8_AEDAE</name>
<dbReference type="OrthoDB" id="10038550at2759"/>